<gene>
    <name evidence="6 9" type="primary">TIF32</name>
    <name evidence="9" type="ORF">A0H81_07106</name>
</gene>
<dbReference type="PANTHER" id="PTHR14005">
    <property type="entry name" value="EUKARYOTIC TRANSLATION INITIATION FACTOR 3, THETA SUBUNIT"/>
    <property type="match status" value="1"/>
</dbReference>
<dbReference type="GO" id="GO:0003743">
    <property type="term" value="F:translation initiation factor activity"/>
    <property type="evidence" value="ECO:0007669"/>
    <property type="project" value="UniProtKB-UniRule"/>
</dbReference>
<dbReference type="AlphaFoldDB" id="A0A1C7M8B0"/>
<evidence type="ECO:0000259" key="8">
    <source>
        <dbReference type="PROSITE" id="PS50250"/>
    </source>
</evidence>
<organism evidence="9 10">
    <name type="scientific">Grifola frondosa</name>
    <name type="common">Maitake</name>
    <name type="synonym">Polyporus frondosus</name>
    <dbReference type="NCBI Taxonomy" id="5627"/>
    <lineage>
        <taxon>Eukaryota</taxon>
        <taxon>Fungi</taxon>
        <taxon>Dikarya</taxon>
        <taxon>Basidiomycota</taxon>
        <taxon>Agaricomycotina</taxon>
        <taxon>Agaricomycetes</taxon>
        <taxon>Polyporales</taxon>
        <taxon>Grifolaceae</taxon>
        <taxon>Grifola</taxon>
    </lineage>
</organism>
<dbReference type="GO" id="GO:0002188">
    <property type="term" value="P:translation reinitiation"/>
    <property type="evidence" value="ECO:0007669"/>
    <property type="project" value="TreeGrafter"/>
</dbReference>
<keyword evidence="10" id="KW-1185">Reference proteome</keyword>
<feature type="coiled-coil region" evidence="6">
    <location>
        <begin position="650"/>
        <end position="684"/>
    </location>
</feature>
<dbReference type="FunFam" id="4.10.860.10:FF:000001">
    <property type="entry name" value="Eukaryotic translation initiation factor 3 subunit A"/>
    <property type="match status" value="1"/>
</dbReference>
<feature type="compositionally biased region" description="Low complexity" evidence="7">
    <location>
        <begin position="830"/>
        <end position="852"/>
    </location>
</feature>
<dbReference type="GO" id="GO:0071540">
    <property type="term" value="C:eukaryotic translation initiation factor 3 complex, eIF3e"/>
    <property type="evidence" value="ECO:0007669"/>
    <property type="project" value="TreeGrafter"/>
</dbReference>
<proteinExistence type="inferred from homology"/>
<keyword evidence="5 6" id="KW-0648">Protein biosynthesis</keyword>
<comment type="subunit">
    <text evidence="6">Component of the eukaryotic translation initiation factor 3 (eIF-3) complex.</text>
</comment>
<evidence type="ECO:0000256" key="7">
    <source>
        <dbReference type="SAM" id="MobiDB-lite"/>
    </source>
</evidence>
<dbReference type="PROSITE" id="PS50250">
    <property type="entry name" value="PCI"/>
    <property type="match status" value="1"/>
</dbReference>
<evidence type="ECO:0000256" key="3">
    <source>
        <dbReference type="ARBA" id="ARBA00022540"/>
    </source>
</evidence>
<comment type="caution">
    <text evidence="9">The sequence shown here is derived from an EMBL/GenBank/DDBJ whole genome shotgun (WGS) entry which is preliminary data.</text>
</comment>
<feature type="coiled-coil region" evidence="6">
    <location>
        <begin position="566"/>
        <end position="604"/>
    </location>
</feature>
<feature type="compositionally biased region" description="Basic and acidic residues" evidence="7">
    <location>
        <begin position="900"/>
        <end position="923"/>
    </location>
</feature>
<feature type="region of interest" description="Disordered" evidence="7">
    <location>
        <begin position="689"/>
        <end position="709"/>
    </location>
</feature>
<dbReference type="GO" id="GO:0071541">
    <property type="term" value="C:eukaryotic translation initiation factor 3 complex, eIF3m"/>
    <property type="evidence" value="ECO:0007669"/>
    <property type="project" value="TreeGrafter"/>
</dbReference>
<feature type="compositionally biased region" description="Basic and acidic residues" evidence="7">
    <location>
        <begin position="790"/>
        <end position="829"/>
    </location>
</feature>
<comment type="subcellular location">
    <subcellularLocation>
        <location evidence="1 6">Cytoplasm</location>
    </subcellularLocation>
</comment>
<dbReference type="GO" id="GO:0001732">
    <property type="term" value="P:formation of cytoplasmic translation initiation complex"/>
    <property type="evidence" value="ECO:0007669"/>
    <property type="project" value="UniProtKB-UniRule"/>
</dbReference>
<dbReference type="InterPro" id="IPR027512">
    <property type="entry name" value="EIF3A"/>
</dbReference>
<keyword evidence="3 6" id="KW-0396">Initiation factor</keyword>
<feature type="compositionally biased region" description="Basic and acidic residues" evidence="7">
    <location>
        <begin position="747"/>
        <end position="760"/>
    </location>
</feature>
<evidence type="ECO:0000256" key="2">
    <source>
        <dbReference type="ARBA" id="ARBA00022490"/>
    </source>
</evidence>
<dbReference type="EMBL" id="LUGG01000007">
    <property type="protein sequence ID" value="OBZ73072.1"/>
    <property type="molecule type" value="Genomic_DNA"/>
</dbReference>
<comment type="function">
    <text evidence="6">RNA-binding component of the eukaryotic translation initiation factor 3 (eIF-3) complex, which is involved in protein synthesis of a specialized repertoire of mRNAs and, together with other initiation factors, stimulates binding of mRNA and methionyl-tRNAi to the 40S ribosome. The eIF-3 complex specifically targets and initiates translation of a subset of mRNAs involved in cell proliferation.</text>
</comment>
<keyword evidence="4 6" id="KW-0694">RNA-binding</keyword>
<reference evidence="9 10" key="1">
    <citation type="submission" date="2016-03" db="EMBL/GenBank/DDBJ databases">
        <title>Whole genome sequencing of Grifola frondosa 9006-11.</title>
        <authorList>
            <person name="Min B."/>
            <person name="Park H."/>
            <person name="Kim J.-G."/>
            <person name="Cho H."/>
            <person name="Oh Y.-L."/>
            <person name="Kong W.-S."/>
            <person name="Choi I.-G."/>
        </authorList>
    </citation>
    <scope>NUCLEOTIDE SEQUENCE [LARGE SCALE GENOMIC DNA]</scope>
    <source>
        <strain evidence="9 10">9006-11</strain>
    </source>
</reference>
<dbReference type="InterPro" id="IPR000717">
    <property type="entry name" value="PCI_dom"/>
</dbReference>
<dbReference type="STRING" id="5627.A0A1C7M8B0"/>
<dbReference type="GO" id="GO:0016282">
    <property type="term" value="C:eukaryotic 43S preinitiation complex"/>
    <property type="evidence" value="ECO:0007669"/>
    <property type="project" value="UniProtKB-UniRule"/>
</dbReference>
<dbReference type="GO" id="GO:0033290">
    <property type="term" value="C:eukaryotic 48S preinitiation complex"/>
    <property type="evidence" value="ECO:0007669"/>
    <property type="project" value="UniProtKB-UniRule"/>
</dbReference>
<keyword evidence="2 6" id="KW-0963">Cytoplasm</keyword>
<dbReference type="Proteomes" id="UP000092993">
    <property type="component" value="Unassembled WGS sequence"/>
</dbReference>
<dbReference type="Gene3D" id="1.25.40.860">
    <property type="match status" value="2"/>
</dbReference>
<evidence type="ECO:0000256" key="1">
    <source>
        <dbReference type="ARBA" id="ARBA00004496"/>
    </source>
</evidence>
<feature type="compositionally biased region" description="Basic and acidic residues" evidence="7">
    <location>
        <begin position="766"/>
        <end position="780"/>
    </location>
</feature>
<evidence type="ECO:0000256" key="4">
    <source>
        <dbReference type="ARBA" id="ARBA00022884"/>
    </source>
</evidence>
<sequence length="934" mass="104663">MAPFSKPETVLKQAEGLVSVGQTHAALQSLTEMFSSKRFRSTPLASLEPIMLRFIELCVDMRKGRTAKEGLMQYKNIAQNSSVASIEVVVNRFIQLADAKVQEAQEKANKAVELTDVDDLEASETPESILLGAVSGDQNKDRTDRALVTPWLKFLWESYRTALETLKNNARLEVIYQQIAQQAFKFCLKHERKVEFRRLCETLRLHLSNVAKYAHQPHAINLSDADTLQHHLDTRFAQLNTSVELELWQEAFRSVEDVHNLLTMAKKAPRPAMMANYYEKLTKIFLMSGNALYHAAAWGRYYAVVTAIGGKSEEELSRLAGQVLVSALAVPVGLQAEESGAEEGKGKTSRLTALLGLSKTPTRSSLLREALARNVLKLSPEIIKSLYNILEVTFDPLTLCSAVTPLLKALPSDPAYAPYAHLLQDALLSRLLSQLSQVYTSIKISNLLSLVAPLRDAAIDGASTYDDEQIEAYVMGCARRGELSVRVDHAAGCITFVDNPFAAVEDPSSSKSMASIGAVQPSTSEFVRSRLSNIALSLHNALATLYPPTPPSAEEQQAKLTALVGAAQAERKALQLRRALVARRRELLSELSKDEEARRALEDVRRKELERTRKEIETIRTEEAKKLAQSLKEKGSLKVDIEDMENLSTDNLMRLQVEQLEKEKKELNERMRIATKRLDHVERAYLRRSGRSSRRITRSSRRRTRRQSLVAKRGEEFAKRKELAQKKIEEEKAKRRKAVLKAREEEQLLREEEERISREKEEEEARLEAERIAEEERQAAEEAAAAAAVEAKKREEEAQREEVRRKREEERAAALEKARLQQQREDEALARAQARKQQAAAAPAPLRSTAAAETGGGGVPRRQYGAADTRVWRAKHAAEKAEAGETTPPARAASPAIKPRAREESAKEPAKDDDGFQTVEKKAVYRPPRFRGNA</sequence>
<feature type="region of interest" description="Disordered" evidence="7">
    <location>
        <begin position="747"/>
        <end position="934"/>
    </location>
</feature>
<dbReference type="Pfam" id="PF22591">
    <property type="entry name" value="eIF3a_PCI_TPR-like"/>
    <property type="match status" value="1"/>
</dbReference>
<name>A0A1C7M8B0_GRIFR</name>
<feature type="compositionally biased region" description="Basic residues" evidence="7">
    <location>
        <begin position="689"/>
        <end position="706"/>
    </location>
</feature>
<feature type="domain" description="PCI" evidence="8">
    <location>
        <begin position="316"/>
        <end position="501"/>
    </location>
</feature>
<protein>
    <recommendedName>
        <fullName evidence="6">Eukaryotic translation initiation factor 3 subunit A</fullName>
        <shortName evidence="6">eIF3a</shortName>
    </recommendedName>
    <alternativeName>
        <fullName evidence="6">Eukaryotic translation initiation factor 3 110 kDa subunit homolog</fullName>
        <shortName evidence="6">eIF3 p110</shortName>
    </alternativeName>
    <alternativeName>
        <fullName evidence="6">Translation initiation factor eIF3, p110 subunit homolog</fullName>
    </alternativeName>
</protein>
<dbReference type="OMA" id="EHITNKR"/>
<accession>A0A1C7M8B0</accession>
<evidence type="ECO:0000313" key="10">
    <source>
        <dbReference type="Proteomes" id="UP000092993"/>
    </source>
</evidence>
<dbReference type="HAMAP" id="MF_03000">
    <property type="entry name" value="eIF3a"/>
    <property type="match status" value="1"/>
</dbReference>
<dbReference type="InterPro" id="IPR054711">
    <property type="entry name" value="eIF3a_PCI_TPR-like"/>
</dbReference>
<dbReference type="OrthoDB" id="18884at2759"/>
<comment type="similarity">
    <text evidence="6">Belongs to the eIF-3 subunit A family.</text>
</comment>
<evidence type="ECO:0000313" key="9">
    <source>
        <dbReference type="EMBL" id="OBZ73072.1"/>
    </source>
</evidence>
<dbReference type="PANTHER" id="PTHR14005:SF0">
    <property type="entry name" value="EUKARYOTIC TRANSLATION INITIATION FACTOR 3 SUBUNIT A"/>
    <property type="match status" value="1"/>
</dbReference>
<evidence type="ECO:0000256" key="6">
    <source>
        <dbReference type="HAMAP-Rule" id="MF_03000"/>
    </source>
</evidence>
<dbReference type="GO" id="GO:0003729">
    <property type="term" value="F:mRNA binding"/>
    <property type="evidence" value="ECO:0007669"/>
    <property type="project" value="TreeGrafter"/>
</dbReference>
<dbReference type="GO" id="GO:0043614">
    <property type="term" value="C:multi-eIF complex"/>
    <property type="evidence" value="ECO:0007669"/>
    <property type="project" value="TreeGrafter"/>
</dbReference>
<dbReference type="Gene3D" id="4.10.860.10">
    <property type="entry name" value="UVR domain"/>
    <property type="match status" value="1"/>
</dbReference>
<keyword evidence="6" id="KW-0175">Coiled coil</keyword>
<evidence type="ECO:0000256" key="5">
    <source>
        <dbReference type="ARBA" id="ARBA00022917"/>
    </source>
</evidence>